<dbReference type="Proteomes" id="UP001474421">
    <property type="component" value="Unassembled WGS sequence"/>
</dbReference>
<dbReference type="InterPro" id="IPR050169">
    <property type="entry name" value="Krueppel_C2H2_ZnF"/>
</dbReference>
<reference evidence="2 3" key="1">
    <citation type="journal article" date="2024" name="Proc. Natl. Acad. Sci. U.S.A.">
        <title>The genetic regulatory architecture and epigenomic basis for age-related changes in rattlesnake venom.</title>
        <authorList>
            <person name="Hogan M.P."/>
            <person name="Holding M.L."/>
            <person name="Nystrom G.S."/>
            <person name="Colston T.J."/>
            <person name="Bartlett D.A."/>
            <person name="Mason A.J."/>
            <person name="Ellsworth S.A."/>
            <person name="Rautsaw R.M."/>
            <person name="Lawrence K.C."/>
            <person name="Strickland J.L."/>
            <person name="He B."/>
            <person name="Fraser P."/>
            <person name="Margres M.J."/>
            <person name="Gilbert D.M."/>
            <person name="Gibbs H.L."/>
            <person name="Parkinson C.L."/>
            <person name="Rokyta D.R."/>
        </authorList>
    </citation>
    <scope>NUCLEOTIDE SEQUENCE [LARGE SCALE GENOMIC DNA]</scope>
    <source>
        <strain evidence="2">DRR0105</strain>
    </source>
</reference>
<comment type="caution">
    <text evidence="2">The sequence shown here is derived from an EMBL/GenBank/DDBJ whole genome shotgun (WGS) entry which is preliminary data.</text>
</comment>
<dbReference type="AlphaFoldDB" id="A0AAW1BT86"/>
<evidence type="ECO:0000313" key="2">
    <source>
        <dbReference type="EMBL" id="KAK9405354.1"/>
    </source>
</evidence>
<feature type="domain" description="KRAB" evidence="1">
    <location>
        <begin position="4"/>
        <end position="88"/>
    </location>
</feature>
<dbReference type="InterPro" id="IPR001909">
    <property type="entry name" value="KRAB"/>
</dbReference>
<dbReference type="EMBL" id="JAOTOJ010000002">
    <property type="protein sequence ID" value="KAK9405354.1"/>
    <property type="molecule type" value="Genomic_DNA"/>
</dbReference>
<protein>
    <submittedName>
        <fullName evidence="2">Zinc finger protein</fullName>
    </submittedName>
</protein>
<dbReference type="InterPro" id="IPR036051">
    <property type="entry name" value="KRAB_dom_sf"/>
</dbReference>
<dbReference type="GO" id="GO:0006355">
    <property type="term" value="P:regulation of DNA-templated transcription"/>
    <property type="evidence" value="ECO:0007669"/>
    <property type="project" value="InterPro"/>
</dbReference>
<gene>
    <name evidence="2" type="ORF">NXF25_004128</name>
</gene>
<dbReference type="PROSITE" id="PS50805">
    <property type="entry name" value="KRAB"/>
    <property type="match status" value="1"/>
</dbReference>
<evidence type="ECO:0000259" key="1">
    <source>
        <dbReference type="PROSITE" id="PS50805"/>
    </source>
</evidence>
<dbReference type="Gene3D" id="6.10.140.140">
    <property type="match status" value="1"/>
</dbReference>
<dbReference type="Pfam" id="PF01352">
    <property type="entry name" value="KRAB"/>
    <property type="match status" value="1"/>
</dbReference>
<keyword evidence="3" id="KW-1185">Reference proteome</keyword>
<proteinExistence type="predicted"/>
<evidence type="ECO:0000313" key="3">
    <source>
        <dbReference type="Proteomes" id="UP001474421"/>
    </source>
</evidence>
<sequence length="212" mass="24063">MSPVSFQEVAVFFTEEEWALLEPRQKALHDEVMLENSRNVASLSDGQENKNNEKIRIFALQTVKYDGQEEMFQNMWRPQQGEDNQPNDQALTPVNSISDVAERESSVQARIFCKRKERDRSICAGRSSIAQPEQAAIENTSADSQEPVKHFGSLGEPGEKWEAKDLIHDAHADFSQKVQEMHCEEKKLQGERTGCRFCHASLLVLKTEALGQ</sequence>
<dbReference type="SUPFAM" id="SSF109640">
    <property type="entry name" value="KRAB domain (Kruppel-associated box)"/>
    <property type="match status" value="1"/>
</dbReference>
<organism evidence="2 3">
    <name type="scientific">Crotalus adamanteus</name>
    <name type="common">Eastern diamondback rattlesnake</name>
    <dbReference type="NCBI Taxonomy" id="8729"/>
    <lineage>
        <taxon>Eukaryota</taxon>
        <taxon>Metazoa</taxon>
        <taxon>Chordata</taxon>
        <taxon>Craniata</taxon>
        <taxon>Vertebrata</taxon>
        <taxon>Euteleostomi</taxon>
        <taxon>Lepidosauria</taxon>
        <taxon>Squamata</taxon>
        <taxon>Bifurcata</taxon>
        <taxon>Unidentata</taxon>
        <taxon>Episquamata</taxon>
        <taxon>Toxicofera</taxon>
        <taxon>Serpentes</taxon>
        <taxon>Colubroidea</taxon>
        <taxon>Viperidae</taxon>
        <taxon>Crotalinae</taxon>
        <taxon>Crotalus</taxon>
    </lineage>
</organism>
<dbReference type="SMART" id="SM00349">
    <property type="entry name" value="KRAB"/>
    <property type="match status" value="1"/>
</dbReference>
<dbReference type="CDD" id="cd07765">
    <property type="entry name" value="KRAB_A-box"/>
    <property type="match status" value="1"/>
</dbReference>
<accession>A0AAW1BT86</accession>
<dbReference type="PANTHER" id="PTHR23232">
    <property type="entry name" value="KRAB DOMAIN C2H2 ZINC FINGER"/>
    <property type="match status" value="1"/>
</dbReference>
<name>A0AAW1BT86_CROAD</name>
<dbReference type="PANTHER" id="PTHR23232:SF142">
    <property type="entry name" value="GASTRULA ZINC FINGER PROTEIN XLCGF57.1-LIKE-RELATED"/>
    <property type="match status" value="1"/>
</dbReference>